<dbReference type="Gene3D" id="1.10.357.10">
    <property type="entry name" value="Tetracycline Repressor, domain 2"/>
    <property type="match status" value="1"/>
</dbReference>
<dbReference type="PANTHER" id="PTHR43479">
    <property type="entry name" value="ACREF/ENVCD OPERON REPRESSOR-RELATED"/>
    <property type="match status" value="1"/>
</dbReference>
<dbReference type="Pfam" id="PF00440">
    <property type="entry name" value="TetR_N"/>
    <property type="match status" value="1"/>
</dbReference>
<keyword evidence="1 2" id="KW-0238">DNA-binding</keyword>
<sequence length="209" mass="24375">MSNKEIRIPKQARSIEKKKQLKQAALILFSEKGFHNTSSNEIAKKAGLSIGTFYSYFTDKTALYEELVKDLYQDALAQIPDIGLENEDDMIPDPAELIRSYIQTIMQIHTYMPAFQKEITSLSQQYEEFRVLEEKYRSYAAEKVLRLLQGYRKLLRITDFTTAGMIIQNSLEAVVHEVQFYHTSYDKDKVVDELTDMLCRYVIKAEYLK</sequence>
<name>A0ABZ3F1M4_9FIRM</name>
<feature type="DNA-binding region" description="H-T-H motif" evidence="2">
    <location>
        <begin position="38"/>
        <end position="57"/>
    </location>
</feature>
<accession>A0ABZ3F1M4</accession>
<dbReference type="Gene3D" id="1.10.10.60">
    <property type="entry name" value="Homeodomain-like"/>
    <property type="match status" value="1"/>
</dbReference>
<dbReference type="InterPro" id="IPR009057">
    <property type="entry name" value="Homeodomain-like_sf"/>
</dbReference>
<evidence type="ECO:0000313" key="5">
    <source>
        <dbReference type="Proteomes" id="UP001451571"/>
    </source>
</evidence>
<evidence type="ECO:0000256" key="1">
    <source>
        <dbReference type="ARBA" id="ARBA00023125"/>
    </source>
</evidence>
<protein>
    <submittedName>
        <fullName evidence="4">TetR/AcrR family transcriptional regulator</fullName>
    </submittedName>
</protein>
<dbReference type="SUPFAM" id="SSF46689">
    <property type="entry name" value="Homeodomain-like"/>
    <property type="match status" value="1"/>
</dbReference>
<dbReference type="PRINTS" id="PR00455">
    <property type="entry name" value="HTHTETR"/>
</dbReference>
<dbReference type="InterPro" id="IPR001647">
    <property type="entry name" value="HTH_TetR"/>
</dbReference>
<proteinExistence type="predicted"/>
<dbReference type="Pfam" id="PF17918">
    <property type="entry name" value="TetR_C_15"/>
    <property type="match status" value="1"/>
</dbReference>
<dbReference type="InterPro" id="IPR041669">
    <property type="entry name" value="TetR_C_15"/>
</dbReference>
<evidence type="ECO:0000256" key="2">
    <source>
        <dbReference type="PROSITE-ProRule" id="PRU00335"/>
    </source>
</evidence>
<organism evidence="4 5">
    <name type="scientific">Kineothrix sedimenti</name>
    <dbReference type="NCBI Taxonomy" id="3123317"/>
    <lineage>
        <taxon>Bacteria</taxon>
        <taxon>Bacillati</taxon>
        <taxon>Bacillota</taxon>
        <taxon>Clostridia</taxon>
        <taxon>Lachnospirales</taxon>
        <taxon>Lachnospiraceae</taxon>
        <taxon>Kineothrix</taxon>
    </lineage>
</organism>
<gene>
    <name evidence="4" type="ORF">V6984_07235</name>
</gene>
<dbReference type="EMBL" id="CP146256">
    <property type="protein sequence ID" value="XAH75545.1"/>
    <property type="molecule type" value="Genomic_DNA"/>
</dbReference>
<dbReference type="Proteomes" id="UP001451571">
    <property type="component" value="Chromosome"/>
</dbReference>
<feature type="domain" description="HTH tetR-type" evidence="3">
    <location>
        <begin position="15"/>
        <end position="75"/>
    </location>
</feature>
<dbReference type="RefSeq" id="WP_342759112.1">
    <property type="nucleotide sequence ID" value="NZ_CP146256.1"/>
</dbReference>
<dbReference type="PROSITE" id="PS50977">
    <property type="entry name" value="HTH_TETR_2"/>
    <property type="match status" value="1"/>
</dbReference>
<dbReference type="InterPro" id="IPR050624">
    <property type="entry name" value="HTH-type_Tx_Regulator"/>
</dbReference>
<dbReference type="PANTHER" id="PTHR43479:SF11">
    <property type="entry name" value="ACREF_ENVCD OPERON REPRESSOR-RELATED"/>
    <property type="match status" value="1"/>
</dbReference>
<keyword evidence="5" id="KW-1185">Reference proteome</keyword>
<evidence type="ECO:0000313" key="4">
    <source>
        <dbReference type="EMBL" id="XAH75545.1"/>
    </source>
</evidence>
<reference evidence="4 5" key="1">
    <citation type="submission" date="2024-02" db="EMBL/GenBank/DDBJ databases">
        <title>Bacterial strain from lacustrine sediment.</title>
        <authorList>
            <person name="Petit C."/>
            <person name="Fadhlaoui K."/>
        </authorList>
    </citation>
    <scope>NUCLEOTIDE SEQUENCE [LARGE SCALE GENOMIC DNA]</scope>
    <source>
        <strain evidence="4 5">IPX-CK</strain>
    </source>
</reference>
<evidence type="ECO:0000259" key="3">
    <source>
        <dbReference type="PROSITE" id="PS50977"/>
    </source>
</evidence>